<dbReference type="InterPro" id="IPR058625">
    <property type="entry name" value="MdtA-like_BSH"/>
</dbReference>
<evidence type="ECO:0000313" key="4">
    <source>
        <dbReference type="EMBL" id="PZF75452.1"/>
    </source>
</evidence>
<dbReference type="NCBIfam" id="TIGR01730">
    <property type="entry name" value="RND_mfp"/>
    <property type="match status" value="1"/>
</dbReference>
<dbReference type="Gene3D" id="2.40.420.20">
    <property type="match status" value="1"/>
</dbReference>
<evidence type="ECO:0000313" key="5">
    <source>
        <dbReference type="Proteomes" id="UP000248795"/>
    </source>
</evidence>
<dbReference type="InterPro" id="IPR006143">
    <property type="entry name" value="RND_pump_MFP"/>
</dbReference>
<sequence length="381" mass="41722">MIRRILYLLLVTVLLGGLAGAIAFYAFDFKPKMLATVILGAPRPPETISAEPARTDTWQPQIAAIGSVTAFQGIDITPKVGGIVNEINFESGQDVNKGQLLVKLDTETEEADMRSIVAEITNNDTELKRREGLVSKGVVAVTELDSLKTKQRVLQATLDRRRAEVAQKFIYAPWAGRVGLRDIAVGSYIAPGQKIVWLQQIDPIYVDFSVTESDYARIKEGQTVNVSLNAYPDQSFTGKIVTTDARLSDTNRMIMVRAEIDNPDKKLVPGMYANVLVDVGEPEKVVTVPQTAVTYSLYGDNIFVVNATKVKDKDGKDVDELVVERRFVKAGPVRDGRVSIISGIKDGDKVVTAGQNKIDQGSKVKIDNSIALKLQDTTTIQ</sequence>
<name>A0A2W2APE1_9HYPH</name>
<dbReference type="FunFam" id="2.40.30.170:FF:000010">
    <property type="entry name" value="Efflux RND transporter periplasmic adaptor subunit"/>
    <property type="match status" value="1"/>
</dbReference>
<accession>A0A2W2APE1</accession>
<gene>
    <name evidence="4" type="ORF">DK847_18210</name>
</gene>
<dbReference type="Pfam" id="PF25954">
    <property type="entry name" value="Beta-barrel_RND_2"/>
    <property type="match status" value="1"/>
</dbReference>
<protein>
    <submittedName>
        <fullName evidence="4">Efflux transporter periplasmic adaptor subunit</fullName>
    </submittedName>
</protein>
<dbReference type="PANTHER" id="PTHR30469">
    <property type="entry name" value="MULTIDRUG RESISTANCE PROTEIN MDTA"/>
    <property type="match status" value="1"/>
</dbReference>
<evidence type="ECO:0000256" key="1">
    <source>
        <dbReference type="ARBA" id="ARBA00009477"/>
    </source>
</evidence>
<keyword evidence="5" id="KW-1185">Reference proteome</keyword>
<dbReference type="RefSeq" id="WP_111199972.1">
    <property type="nucleotide sequence ID" value="NZ_QKVK01000010.1"/>
</dbReference>
<dbReference type="Proteomes" id="UP000248795">
    <property type="component" value="Unassembled WGS sequence"/>
</dbReference>
<feature type="domain" description="CusB-like beta-barrel" evidence="3">
    <location>
        <begin position="204"/>
        <end position="276"/>
    </location>
</feature>
<evidence type="ECO:0000259" key="2">
    <source>
        <dbReference type="Pfam" id="PF25917"/>
    </source>
</evidence>
<dbReference type="Gene3D" id="2.40.50.100">
    <property type="match status" value="1"/>
</dbReference>
<organism evidence="4 5">
    <name type="scientific">Aestuariivirga litoralis</name>
    <dbReference type="NCBI Taxonomy" id="2650924"/>
    <lineage>
        <taxon>Bacteria</taxon>
        <taxon>Pseudomonadati</taxon>
        <taxon>Pseudomonadota</taxon>
        <taxon>Alphaproteobacteria</taxon>
        <taxon>Hyphomicrobiales</taxon>
        <taxon>Aestuariivirgaceae</taxon>
        <taxon>Aestuariivirga</taxon>
    </lineage>
</organism>
<evidence type="ECO:0000259" key="3">
    <source>
        <dbReference type="Pfam" id="PF25954"/>
    </source>
</evidence>
<comment type="similarity">
    <text evidence="1">Belongs to the membrane fusion protein (MFP) (TC 8.A.1) family.</text>
</comment>
<dbReference type="SUPFAM" id="SSF111369">
    <property type="entry name" value="HlyD-like secretion proteins"/>
    <property type="match status" value="1"/>
</dbReference>
<dbReference type="Gene3D" id="2.40.30.170">
    <property type="match status" value="1"/>
</dbReference>
<comment type="caution">
    <text evidence="4">The sequence shown here is derived from an EMBL/GenBank/DDBJ whole genome shotgun (WGS) entry which is preliminary data.</text>
</comment>
<dbReference type="PANTHER" id="PTHR30469:SF11">
    <property type="entry name" value="BLL4320 PROTEIN"/>
    <property type="match status" value="1"/>
</dbReference>
<dbReference type="GO" id="GO:1990281">
    <property type="term" value="C:efflux pump complex"/>
    <property type="evidence" value="ECO:0007669"/>
    <property type="project" value="TreeGrafter"/>
</dbReference>
<dbReference type="Pfam" id="PF25917">
    <property type="entry name" value="BSH_RND"/>
    <property type="match status" value="1"/>
</dbReference>
<dbReference type="GO" id="GO:0015562">
    <property type="term" value="F:efflux transmembrane transporter activity"/>
    <property type="evidence" value="ECO:0007669"/>
    <property type="project" value="TreeGrafter"/>
</dbReference>
<dbReference type="AlphaFoldDB" id="A0A2W2APE1"/>
<proteinExistence type="inferred from homology"/>
<dbReference type="EMBL" id="QKVK01000010">
    <property type="protein sequence ID" value="PZF75452.1"/>
    <property type="molecule type" value="Genomic_DNA"/>
</dbReference>
<feature type="domain" description="Multidrug resistance protein MdtA-like barrel-sandwich hybrid" evidence="2">
    <location>
        <begin position="74"/>
        <end position="194"/>
    </location>
</feature>
<dbReference type="InterPro" id="IPR058792">
    <property type="entry name" value="Beta-barrel_RND_2"/>
</dbReference>
<dbReference type="Gene3D" id="1.10.287.470">
    <property type="entry name" value="Helix hairpin bin"/>
    <property type="match status" value="1"/>
</dbReference>
<reference evidence="5" key="1">
    <citation type="submission" date="2018-06" db="EMBL/GenBank/DDBJ databases">
        <title>Aestuariibacter litoralis strain KCTC 52945T.</title>
        <authorList>
            <person name="Li X."/>
            <person name="Salam N."/>
            <person name="Li J.-L."/>
            <person name="Chen Y.-M."/>
            <person name="Yang Z.-W."/>
            <person name="Zhang L.-Y."/>
            <person name="Han M.-X."/>
            <person name="Xiao M."/>
            <person name="Li W.-J."/>
        </authorList>
    </citation>
    <scope>NUCLEOTIDE SEQUENCE [LARGE SCALE GENOMIC DNA]</scope>
    <source>
        <strain evidence="5">KCTC 52945</strain>
    </source>
</reference>